<evidence type="ECO:0000313" key="3">
    <source>
        <dbReference type="Proteomes" id="UP000541558"/>
    </source>
</evidence>
<reference evidence="2 3" key="1">
    <citation type="journal article" date="2020" name="ISME J.">
        <title>Uncovering the hidden diversity of litter-decomposition mechanisms in mushroom-forming fungi.</title>
        <authorList>
            <person name="Floudas D."/>
            <person name="Bentzer J."/>
            <person name="Ahren D."/>
            <person name="Johansson T."/>
            <person name="Persson P."/>
            <person name="Tunlid A."/>
        </authorList>
    </citation>
    <scope>NUCLEOTIDE SEQUENCE [LARGE SCALE GENOMIC DNA]</scope>
    <source>
        <strain evidence="2 3">CBS 175.51</strain>
    </source>
</reference>
<name>A0A8H5AYL5_9AGAR</name>
<accession>A0A8H5AYL5</accession>
<dbReference type="AlphaFoldDB" id="A0A8H5AYL5"/>
<evidence type="ECO:0000313" key="2">
    <source>
        <dbReference type="EMBL" id="KAF5313371.1"/>
    </source>
</evidence>
<dbReference type="OrthoDB" id="3253623at2759"/>
<feature type="region of interest" description="Disordered" evidence="1">
    <location>
        <begin position="80"/>
        <end position="110"/>
    </location>
</feature>
<dbReference type="Proteomes" id="UP000541558">
    <property type="component" value="Unassembled WGS sequence"/>
</dbReference>
<organism evidence="2 3">
    <name type="scientific">Ephemerocybe angulata</name>
    <dbReference type="NCBI Taxonomy" id="980116"/>
    <lineage>
        <taxon>Eukaryota</taxon>
        <taxon>Fungi</taxon>
        <taxon>Dikarya</taxon>
        <taxon>Basidiomycota</taxon>
        <taxon>Agaricomycotina</taxon>
        <taxon>Agaricomycetes</taxon>
        <taxon>Agaricomycetidae</taxon>
        <taxon>Agaricales</taxon>
        <taxon>Agaricineae</taxon>
        <taxon>Psathyrellaceae</taxon>
        <taxon>Ephemerocybe</taxon>
    </lineage>
</organism>
<dbReference type="EMBL" id="JAACJK010000224">
    <property type="protein sequence ID" value="KAF5313371.1"/>
    <property type="molecule type" value="Genomic_DNA"/>
</dbReference>
<protein>
    <submittedName>
        <fullName evidence="2">Uncharacterized protein</fullName>
    </submittedName>
</protein>
<keyword evidence="3" id="KW-1185">Reference proteome</keyword>
<feature type="region of interest" description="Disordered" evidence="1">
    <location>
        <begin position="386"/>
        <end position="425"/>
    </location>
</feature>
<comment type="caution">
    <text evidence="2">The sequence shown here is derived from an EMBL/GenBank/DDBJ whole genome shotgun (WGS) entry which is preliminary data.</text>
</comment>
<evidence type="ECO:0000256" key="1">
    <source>
        <dbReference type="SAM" id="MobiDB-lite"/>
    </source>
</evidence>
<feature type="compositionally biased region" description="Basic and acidic residues" evidence="1">
    <location>
        <begin position="386"/>
        <end position="414"/>
    </location>
</feature>
<feature type="compositionally biased region" description="Low complexity" evidence="1">
    <location>
        <begin position="84"/>
        <end position="107"/>
    </location>
</feature>
<sequence length="609" mass="68662">MPFPKDLSKILCVCDLCKSENPNGVLVTRKTFKIHQNKSRASQVHENVVQFVNHDKAMASIILADGLATPVSQPPVTLPAWTVPSTSADPASLPSSTPTPTQTTQCRNPPPILTRLELQDIRYQVLGLSIPQPGDLEFSLHPSTTYRPERFAAPYKYDGIANAAPFHLILSPANAQFLDCEFKLHALANKLFECVDNEADFNFELQRQSIDREVRKLLNRLFQWKKDLWWKKRAKLENYQSTQDVGALSIPHIETTRYLQLYSYGDPEYASLALAGIILILVVHLVFNGSQTLCEVILGFLHDQVELLGPLLGPGRQRQLSQSFPASIKTVLDSVDLDPCVGRYVQCPRCYALYPTSSDWPDLCTHKEAPGSTPCNAKLTRIPRDVAKWKDGGGEGKENSREGNENGGEEKGNSEEGGENSGAMKEKRQPITCYVHQDFSQWLGRFLCRPEIEDLLDRRKAEFVERSKMPRNPDRLGLVSDVLESEIINGFTWPDGKRFYECPDDEFRLIFSLSGDGFNPFSNKEAKQTVTSTGLYLFCLNLPLEERQKPQNVYLAGVIPGPGKPSTSQINHHTSLIVDDFVRFWETGVRYTRTTRRKDGLSRLFYAMH</sequence>
<gene>
    <name evidence="2" type="ORF">D9611_008598</name>
</gene>
<proteinExistence type="predicted"/>